<dbReference type="InterPro" id="IPR011008">
    <property type="entry name" value="Dimeric_a/b-barrel"/>
</dbReference>
<protein>
    <recommendedName>
        <fullName evidence="2">EthD domain-containing protein</fullName>
    </recommendedName>
</protein>
<feature type="domain" description="EthD" evidence="2">
    <location>
        <begin position="18"/>
        <end position="84"/>
    </location>
</feature>
<evidence type="ECO:0000313" key="4">
    <source>
        <dbReference type="Proteomes" id="UP000462212"/>
    </source>
</evidence>
<dbReference type="SUPFAM" id="SSF54909">
    <property type="entry name" value="Dimeric alpha+beta barrel"/>
    <property type="match status" value="1"/>
</dbReference>
<dbReference type="PANTHER" id="PTHR40260">
    <property type="entry name" value="BLR8190 PROTEIN"/>
    <property type="match status" value="1"/>
</dbReference>
<proteinExistence type="inferred from homology"/>
<dbReference type="InterPro" id="IPR009799">
    <property type="entry name" value="EthD_dom"/>
</dbReference>
<comment type="caution">
    <text evidence="3">The sequence shown here is derived from an EMBL/GenBank/DDBJ whole genome shotgun (WGS) entry which is preliminary data.</text>
</comment>
<keyword evidence="4" id="KW-1185">Reference proteome</keyword>
<dbReference type="Pfam" id="PF07110">
    <property type="entry name" value="EthD"/>
    <property type="match status" value="1"/>
</dbReference>
<dbReference type="Proteomes" id="UP000462212">
    <property type="component" value="Unassembled WGS sequence"/>
</dbReference>
<organism evidence="3 4">
    <name type="scientific">Lachnellula subtilissima</name>
    <dbReference type="NCBI Taxonomy" id="602034"/>
    <lineage>
        <taxon>Eukaryota</taxon>
        <taxon>Fungi</taxon>
        <taxon>Dikarya</taxon>
        <taxon>Ascomycota</taxon>
        <taxon>Pezizomycotina</taxon>
        <taxon>Leotiomycetes</taxon>
        <taxon>Helotiales</taxon>
        <taxon>Lachnaceae</taxon>
        <taxon>Lachnellula</taxon>
    </lineage>
</organism>
<dbReference type="EMBL" id="QGMJ01000493">
    <property type="protein sequence ID" value="TVY35743.1"/>
    <property type="molecule type" value="Genomic_DNA"/>
</dbReference>
<sequence>MPATATILYPAGPSLNLDYYLTSHMPMVTKLWGEFGLTGYTVSKPTDGPYQLICALTFNSIEEFQKAAGSPAAKTVMGDITNYTTAEAVISLGEVVATG</sequence>
<comment type="similarity">
    <text evidence="1">Belongs to the tpcK family.</text>
</comment>
<evidence type="ECO:0000313" key="3">
    <source>
        <dbReference type="EMBL" id="TVY35743.1"/>
    </source>
</evidence>
<name>A0A8H8RJ73_9HELO</name>
<gene>
    <name evidence="3" type="ORF">LSUB1_G006425</name>
</gene>
<evidence type="ECO:0000256" key="1">
    <source>
        <dbReference type="ARBA" id="ARBA00005986"/>
    </source>
</evidence>
<dbReference type="OrthoDB" id="4892971at2759"/>
<reference evidence="3 4" key="1">
    <citation type="submission" date="2018-05" db="EMBL/GenBank/DDBJ databases">
        <title>Genome sequencing and assembly of the regulated plant pathogen Lachnellula willkommii and related sister species for the development of diagnostic species identification markers.</title>
        <authorList>
            <person name="Giroux E."/>
            <person name="Bilodeau G."/>
        </authorList>
    </citation>
    <scope>NUCLEOTIDE SEQUENCE [LARGE SCALE GENOMIC DNA]</scope>
    <source>
        <strain evidence="3 4">CBS 197.66</strain>
    </source>
</reference>
<dbReference type="AlphaFoldDB" id="A0A8H8RJ73"/>
<accession>A0A8H8RJ73</accession>
<dbReference type="GO" id="GO:0016491">
    <property type="term" value="F:oxidoreductase activity"/>
    <property type="evidence" value="ECO:0007669"/>
    <property type="project" value="InterPro"/>
</dbReference>
<evidence type="ECO:0000259" key="2">
    <source>
        <dbReference type="Pfam" id="PF07110"/>
    </source>
</evidence>
<dbReference type="PANTHER" id="PTHR40260:SF2">
    <property type="entry name" value="BLR8190 PROTEIN"/>
    <property type="match status" value="1"/>
</dbReference>
<dbReference type="Gene3D" id="3.30.70.100">
    <property type="match status" value="1"/>
</dbReference>
<dbReference type="NCBIfam" id="TIGR02118">
    <property type="entry name" value="EthD family reductase"/>
    <property type="match status" value="1"/>
</dbReference>